<dbReference type="GO" id="GO:0030322">
    <property type="term" value="P:stabilization of membrane potential"/>
    <property type="evidence" value="ECO:0007669"/>
    <property type="project" value="TreeGrafter"/>
</dbReference>
<dbReference type="OrthoDB" id="297496at2759"/>
<dbReference type="GO" id="GO:0005886">
    <property type="term" value="C:plasma membrane"/>
    <property type="evidence" value="ECO:0007669"/>
    <property type="project" value="TreeGrafter"/>
</dbReference>
<dbReference type="AlphaFoldDB" id="A0A2G5SRK8"/>
<feature type="transmembrane region" description="Helical" evidence="9">
    <location>
        <begin position="34"/>
        <end position="51"/>
    </location>
</feature>
<evidence type="ECO:0000313" key="13">
    <source>
        <dbReference type="Proteomes" id="UP000230233"/>
    </source>
</evidence>
<dbReference type="InterPro" id="IPR013099">
    <property type="entry name" value="K_chnl_dom"/>
</dbReference>
<dbReference type="GO" id="GO:0022841">
    <property type="term" value="F:potassium ion leak channel activity"/>
    <property type="evidence" value="ECO:0007669"/>
    <property type="project" value="TreeGrafter"/>
</dbReference>
<feature type="region of interest" description="Disordered" evidence="8">
    <location>
        <begin position="153"/>
        <end position="177"/>
    </location>
</feature>
<organism evidence="12 13">
    <name type="scientific">Caenorhabditis nigoni</name>
    <dbReference type="NCBI Taxonomy" id="1611254"/>
    <lineage>
        <taxon>Eukaryota</taxon>
        <taxon>Metazoa</taxon>
        <taxon>Ecdysozoa</taxon>
        <taxon>Nematoda</taxon>
        <taxon>Chromadorea</taxon>
        <taxon>Rhabditida</taxon>
        <taxon>Rhabditina</taxon>
        <taxon>Rhabditomorpha</taxon>
        <taxon>Rhabditoidea</taxon>
        <taxon>Rhabditidae</taxon>
        <taxon>Peloderinae</taxon>
        <taxon>Caenorhabditis</taxon>
    </lineage>
</organism>
<evidence type="ECO:0000256" key="3">
    <source>
        <dbReference type="ARBA" id="ARBA00022692"/>
    </source>
</evidence>
<evidence type="ECO:0000256" key="2">
    <source>
        <dbReference type="ARBA" id="ARBA00022448"/>
    </source>
</evidence>
<comment type="subcellular location">
    <subcellularLocation>
        <location evidence="1">Membrane</location>
        <topology evidence="1">Multi-pass membrane protein</topology>
    </subcellularLocation>
</comment>
<keyword evidence="7" id="KW-0407">Ion channel</keyword>
<dbReference type="GO" id="GO:0015271">
    <property type="term" value="F:outward rectifier potassium channel activity"/>
    <property type="evidence" value="ECO:0007669"/>
    <property type="project" value="TreeGrafter"/>
</dbReference>
<reference evidence="13" key="1">
    <citation type="submission" date="2017-10" db="EMBL/GenBank/DDBJ databases">
        <title>Rapid genome shrinkage in a self-fertile nematode reveals novel sperm competition proteins.</title>
        <authorList>
            <person name="Yin D."/>
            <person name="Schwarz E.M."/>
            <person name="Thomas C.G."/>
            <person name="Felde R.L."/>
            <person name="Korf I.F."/>
            <person name="Cutter A.D."/>
            <person name="Schartner C.M."/>
            <person name="Ralston E.J."/>
            <person name="Meyer B.J."/>
            <person name="Haag E.S."/>
        </authorList>
    </citation>
    <scope>NUCLEOTIDE SEQUENCE [LARGE SCALE GENOMIC DNA]</scope>
    <source>
        <strain evidence="13">JU1422</strain>
    </source>
</reference>
<dbReference type="Gene3D" id="1.10.287.70">
    <property type="match status" value="1"/>
</dbReference>
<evidence type="ECO:0000313" key="12">
    <source>
        <dbReference type="EMBL" id="PIC17602.1"/>
    </source>
</evidence>
<dbReference type="SUPFAM" id="SSF81324">
    <property type="entry name" value="Voltage-gated potassium channels"/>
    <property type="match status" value="1"/>
</dbReference>
<keyword evidence="4 9" id="KW-1133">Transmembrane helix</keyword>
<feature type="domain" description="Potassium channel" evidence="11">
    <location>
        <begin position="9"/>
        <end position="82"/>
    </location>
</feature>
<gene>
    <name evidence="12" type="primary">Cnig_chr_X.g23790</name>
    <name evidence="12" type="ORF">B9Z55_023790</name>
</gene>
<evidence type="ECO:0000256" key="7">
    <source>
        <dbReference type="ARBA" id="ARBA00023303"/>
    </source>
</evidence>
<evidence type="ECO:0000256" key="8">
    <source>
        <dbReference type="SAM" id="MobiDB-lite"/>
    </source>
</evidence>
<protein>
    <recommendedName>
        <fullName evidence="11">Potassium channel domain-containing protein</fullName>
    </recommendedName>
</protein>
<evidence type="ECO:0000256" key="5">
    <source>
        <dbReference type="ARBA" id="ARBA00023065"/>
    </source>
</evidence>
<keyword evidence="3 9" id="KW-0812">Transmembrane</keyword>
<keyword evidence="5" id="KW-0406">Ion transport</keyword>
<dbReference type="PANTHER" id="PTHR11003">
    <property type="entry name" value="POTASSIUM CHANNEL, SUBFAMILY K"/>
    <property type="match status" value="1"/>
</dbReference>
<dbReference type="EMBL" id="PDUG01000006">
    <property type="protein sequence ID" value="PIC17602.1"/>
    <property type="molecule type" value="Genomic_DNA"/>
</dbReference>
<keyword evidence="10" id="KW-0732">Signal</keyword>
<name>A0A2G5SRK8_9PELO</name>
<evidence type="ECO:0000256" key="6">
    <source>
        <dbReference type="ARBA" id="ARBA00023136"/>
    </source>
</evidence>
<evidence type="ECO:0000256" key="10">
    <source>
        <dbReference type="SAM" id="SignalP"/>
    </source>
</evidence>
<evidence type="ECO:0000259" key="11">
    <source>
        <dbReference type="Pfam" id="PF07885"/>
    </source>
</evidence>
<feature type="transmembrane region" description="Helical" evidence="9">
    <location>
        <begin position="63"/>
        <end position="84"/>
    </location>
</feature>
<keyword evidence="2" id="KW-0813">Transport</keyword>
<feature type="chain" id="PRO_5013579594" description="Potassium channel domain-containing protein" evidence="10">
    <location>
        <begin position="19"/>
        <end position="230"/>
    </location>
</feature>
<sequence length="230" mass="26435">MWLALFLVLAYILICTLTITIFDHNEGNKPGIGFFDAFYFTFISLTTIGLGDVMPYNIQYSPFLAAAFLLGLALISIVNTSIYAQLYRMFFNLINSVEDKLDRIHSSSHRGPGYRVFQDMEPVFRMLVCTFPPSHPQTRIKFAAVIRDSFRDKKEKRDKDRKRESNTSDQIKLRTRTESDIPAHDGFHLWMANRAKKRQQEMSEDDAAVAARRRAPTLGAFGGFDMNLFK</sequence>
<accession>A0A2G5SRK8</accession>
<evidence type="ECO:0000256" key="9">
    <source>
        <dbReference type="SAM" id="Phobius"/>
    </source>
</evidence>
<evidence type="ECO:0000256" key="4">
    <source>
        <dbReference type="ARBA" id="ARBA00022989"/>
    </source>
</evidence>
<dbReference type="InterPro" id="IPR003280">
    <property type="entry name" value="2pore_dom_K_chnl"/>
</dbReference>
<dbReference type="PANTHER" id="PTHR11003:SF66">
    <property type="entry name" value="POTASSIUM CHANNEL DOMAIN-CONTAINING PROTEIN"/>
    <property type="match status" value="1"/>
</dbReference>
<feature type="signal peptide" evidence="10">
    <location>
        <begin position="1"/>
        <end position="18"/>
    </location>
</feature>
<keyword evidence="6 9" id="KW-0472">Membrane</keyword>
<comment type="caution">
    <text evidence="12">The sequence shown here is derived from an EMBL/GenBank/DDBJ whole genome shotgun (WGS) entry which is preliminary data.</text>
</comment>
<proteinExistence type="predicted"/>
<keyword evidence="13" id="KW-1185">Reference proteome</keyword>
<dbReference type="Pfam" id="PF07885">
    <property type="entry name" value="Ion_trans_2"/>
    <property type="match status" value="1"/>
</dbReference>
<dbReference type="Proteomes" id="UP000230233">
    <property type="component" value="Chromosome X"/>
</dbReference>
<evidence type="ECO:0000256" key="1">
    <source>
        <dbReference type="ARBA" id="ARBA00004141"/>
    </source>
</evidence>